<dbReference type="STRING" id="1423810.FD19_GL000902"/>
<name>A0A0R2C6Y8_9LACO</name>
<dbReference type="Proteomes" id="UP000051789">
    <property type="component" value="Unassembled WGS sequence"/>
</dbReference>
<keyword evidence="1" id="KW-0812">Transmembrane</keyword>
<dbReference type="GO" id="GO:0052621">
    <property type="term" value="F:diguanylate cyclase activity"/>
    <property type="evidence" value="ECO:0007669"/>
    <property type="project" value="TreeGrafter"/>
</dbReference>
<feature type="transmembrane region" description="Helical" evidence="1">
    <location>
        <begin position="37"/>
        <end position="58"/>
    </location>
</feature>
<comment type="caution">
    <text evidence="3">The sequence shown here is derived from an EMBL/GenBank/DDBJ whole genome shotgun (WGS) entry which is preliminary data.</text>
</comment>
<dbReference type="RefSeq" id="WP_056969179.1">
    <property type="nucleotide sequence ID" value="NZ_AYZK01000002.1"/>
</dbReference>
<dbReference type="Pfam" id="PF00990">
    <property type="entry name" value="GGDEF"/>
    <property type="match status" value="1"/>
</dbReference>
<dbReference type="InterPro" id="IPR000160">
    <property type="entry name" value="GGDEF_dom"/>
</dbReference>
<gene>
    <name evidence="3" type="ORF">FD19_GL000902</name>
</gene>
<evidence type="ECO:0000313" key="3">
    <source>
        <dbReference type="EMBL" id="KRM87400.1"/>
    </source>
</evidence>
<dbReference type="EMBL" id="AYZK01000002">
    <property type="protein sequence ID" value="KRM87400.1"/>
    <property type="molecule type" value="Genomic_DNA"/>
</dbReference>
<dbReference type="CDD" id="cd01949">
    <property type="entry name" value="GGDEF"/>
    <property type="match status" value="1"/>
</dbReference>
<dbReference type="InterPro" id="IPR029787">
    <property type="entry name" value="Nucleotide_cyclase"/>
</dbReference>
<dbReference type="PROSITE" id="PS50887">
    <property type="entry name" value="GGDEF"/>
    <property type="match status" value="1"/>
</dbReference>
<dbReference type="PANTHER" id="PTHR45138:SF9">
    <property type="entry name" value="DIGUANYLATE CYCLASE DGCM-RELATED"/>
    <property type="match status" value="1"/>
</dbReference>
<dbReference type="SUPFAM" id="SSF141868">
    <property type="entry name" value="EAL domain-like"/>
    <property type="match status" value="1"/>
</dbReference>
<evidence type="ECO:0000259" key="2">
    <source>
        <dbReference type="PROSITE" id="PS50887"/>
    </source>
</evidence>
<dbReference type="Pfam" id="PF00563">
    <property type="entry name" value="EAL"/>
    <property type="match status" value="1"/>
</dbReference>
<dbReference type="SMART" id="SM00052">
    <property type="entry name" value="EAL"/>
    <property type="match status" value="1"/>
</dbReference>
<dbReference type="SUPFAM" id="SSF55073">
    <property type="entry name" value="Nucleotide cyclase"/>
    <property type="match status" value="1"/>
</dbReference>
<dbReference type="InterPro" id="IPR050469">
    <property type="entry name" value="Diguanylate_Cyclase"/>
</dbReference>
<protein>
    <recommendedName>
        <fullName evidence="2">GGDEF domain-containing protein</fullName>
    </recommendedName>
</protein>
<dbReference type="InterPro" id="IPR001633">
    <property type="entry name" value="EAL_dom"/>
</dbReference>
<feature type="transmembrane region" description="Helical" evidence="1">
    <location>
        <begin position="6"/>
        <end position="25"/>
    </location>
</feature>
<feature type="transmembrane region" description="Helical" evidence="1">
    <location>
        <begin position="128"/>
        <end position="147"/>
    </location>
</feature>
<feature type="transmembrane region" description="Helical" evidence="1">
    <location>
        <begin position="103"/>
        <end position="122"/>
    </location>
</feature>
<evidence type="ECO:0000256" key="1">
    <source>
        <dbReference type="SAM" id="Phobius"/>
    </source>
</evidence>
<dbReference type="InterPro" id="IPR043128">
    <property type="entry name" value="Rev_trsase/Diguanyl_cyclase"/>
</dbReference>
<dbReference type="GO" id="GO:0005886">
    <property type="term" value="C:plasma membrane"/>
    <property type="evidence" value="ECO:0007669"/>
    <property type="project" value="TreeGrafter"/>
</dbReference>
<feature type="domain" description="GGDEF" evidence="2">
    <location>
        <begin position="221"/>
        <end position="357"/>
    </location>
</feature>
<dbReference type="PANTHER" id="PTHR45138">
    <property type="entry name" value="REGULATORY COMPONENTS OF SENSORY TRANSDUCTION SYSTEM"/>
    <property type="match status" value="1"/>
</dbReference>
<dbReference type="PATRIC" id="fig|1423810.4.peg.929"/>
<evidence type="ECO:0000313" key="4">
    <source>
        <dbReference type="Proteomes" id="UP000051789"/>
    </source>
</evidence>
<keyword evidence="1" id="KW-1133">Transmembrane helix</keyword>
<proteinExistence type="predicted"/>
<dbReference type="SMART" id="SM00267">
    <property type="entry name" value="GGDEF"/>
    <property type="match status" value="1"/>
</dbReference>
<dbReference type="GO" id="GO:1902201">
    <property type="term" value="P:negative regulation of bacterial-type flagellum-dependent cell motility"/>
    <property type="evidence" value="ECO:0007669"/>
    <property type="project" value="TreeGrafter"/>
</dbReference>
<dbReference type="InterPro" id="IPR035919">
    <property type="entry name" value="EAL_sf"/>
</dbReference>
<reference evidence="3 4" key="1">
    <citation type="journal article" date="2015" name="Genome Announc.">
        <title>Expanding the biotechnology potential of lactobacilli through comparative genomics of 213 strains and associated genera.</title>
        <authorList>
            <person name="Sun Z."/>
            <person name="Harris H.M."/>
            <person name="McCann A."/>
            <person name="Guo C."/>
            <person name="Argimon S."/>
            <person name="Zhang W."/>
            <person name="Yang X."/>
            <person name="Jeffery I.B."/>
            <person name="Cooney J.C."/>
            <person name="Kagawa T.F."/>
            <person name="Liu W."/>
            <person name="Song Y."/>
            <person name="Salvetti E."/>
            <person name="Wrobel A."/>
            <person name="Rasinkangas P."/>
            <person name="Parkhill J."/>
            <person name="Rea M.C."/>
            <person name="O'Sullivan O."/>
            <person name="Ritari J."/>
            <person name="Douillard F.P."/>
            <person name="Paul Ross R."/>
            <person name="Yang R."/>
            <person name="Briner A.E."/>
            <person name="Felis G.E."/>
            <person name="de Vos W.M."/>
            <person name="Barrangou R."/>
            <person name="Klaenhammer T.R."/>
            <person name="Caufield P.W."/>
            <person name="Cui Y."/>
            <person name="Zhang H."/>
            <person name="O'Toole P.W."/>
        </authorList>
    </citation>
    <scope>NUCLEOTIDE SEQUENCE [LARGE SCALE GENOMIC DNA]</scope>
    <source>
        <strain evidence="3 4">DSM 22698</strain>
    </source>
</reference>
<dbReference type="GO" id="GO:0043709">
    <property type="term" value="P:cell adhesion involved in single-species biofilm formation"/>
    <property type="evidence" value="ECO:0007669"/>
    <property type="project" value="TreeGrafter"/>
</dbReference>
<keyword evidence="1" id="KW-0472">Membrane</keyword>
<keyword evidence="4" id="KW-1185">Reference proteome</keyword>
<dbReference type="AlphaFoldDB" id="A0A0R2C6Y8"/>
<dbReference type="Gene3D" id="3.30.70.270">
    <property type="match status" value="1"/>
</dbReference>
<accession>A0A0R2C6Y8</accession>
<organism evidence="3 4">
    <name type="scientific">Lacticaseibacillus thailandensis DSM 22698 = JCM 13996</name>
    <dbReference type="NCBI Taxonomy" id="1423810"/>
    <lineage>
        <taxon>Bacteria</taxon>
        <taxon>Bacillati</taxon>
        <taxon>Bacillota</taxon>
        <taxon>Bacilli</taxon>
        <taxon>Lactobacillales</taxon>
        <taxon>Lactobacillaceae</taxon>
        <taxon>Lacticaseibacillus</taxon>
    </lineage>
</organism>
<sequence length="580" mass="65852">MLSIWLGHILLGSFFVAGYMAMCNAPWYRRLTPVPQALVTIVIALLLQALIMTVPTGQHLYMSLQLLIIAYPVLADDLAAPHYVLRWLVIFGFWWVNHPWLDPTALAVGTLLALTAAVVYPIRNTVHYRWWANTIFALWLCCLFWYHMPGTTIAIQVRYSLMYLVMNAYAFITWSHDQREAQAKEALAAKVNYDTLTNAGSLSKFRADANQEFADAQQHHAPMTILAMDIDNFKNVNDTFGHPAGDAALIHMAALLEDFLQDVDANYRLYRTGGEEFAVLLPGQTTDEFLPTAQQCLETVRRAHFDYHGRSNRLTVSMGMTEWHPGDQSVNDIIQRADHNLYLSKQRGRDCITMNDQTPETSHLREVTLTYAFYTQPIVNINTADVFASELRLRTYDDGEWRRADDFNVGASTLTHILMHVAEQLSVHRLNGDFSLAELQTTAIHDGLIEFNRDANVTFTIELTAIPDQATFLQVARDYRQYGIHIALANTGWDISYADACAVIDQVDMVKFTMDQPGPDGYSPTQFAKISEWRNLAESHHLPFVMHGIDSDRDLKLARTMGIKYGQGYYFSRSVLPRIV</sequence>
<dbReference type="Gene3D" id="3.20.20.450">
    <property type="entry name" value="EAL domain"/>
    <property type="match status" value="1"/>
</dbReference>
<dbReference type="NCBIfam" id="TIGR00254">
    <property type="entry name" value="GGDEF"/>
    <property type="match status" value="1"/>
</dbReference>